<dbReference type="Pfam" id="PF07714">
    <property type="entry name" value="PK_Tyr_Ser-Thr"/>
    <property type="match status" value="1"/>
</dbReference>
<dbReference type="Gene3D" id="1.20.930.20">
    <property type="entry name" value="Adaptor protein Cbl, N-terminal domain"/>
    <property type="match status" value="1"/>
</dbReference>
<dbReference type="InterPro" id="IPR000719">
    <property type="entry name" value="Prot_kinase_dom"/>
</dbReference>
<dbReference type="GO" id="GO:0007166">
    <property type="term" value="P:cell surface receptor signaling pathway"/>
    <property type="evidence" value="ECO:0007669"/>
    <property type="project" value="InterPro"/>
</dbReference>
<dbReference type="OrthoDB" id="5966500at2759"/>
<organism evidence="2 3">
    <name type="scientific">Leucocoprinus leucothites</name>
    <dbReference type="NCBI Taxonomy" id="201217"/>
    <lineage>
        <taxon>Eukaryota</taxon>
        <taxon>Fungi</taxon>
        <taxon>Dikarya</taxon>
        <taxon>Basidiomycota</taxon>
        <taxon>Agaricomycotina</taxon>
        <taxon>Agaricomycetes</taxon>
        <taxon>Agaricomycetidae</taxon>
        <taxon>Agaricales</taxon>
        <taxon>Agaricineae</taxon>
        <taxon>Agaricaceae</taxon>
        <taxon>Leucocoprinus</taxon>
    </lineage>
</organism>
<dbReference type="CDD" id="cd21037">
    <property type="entry name" value="MLKL_NTD"/>
    <property type="match status" value="1"/>
</dbReference>
<dbReference type="EMBL" id="JAACJO010000006">
    <property type="protein sequence ID" value="KAF5357102.1"/>
    <property type="molecule type" value="Genomic_DNA"/>
</dbReference>
<dbReference type="Proteomes" id="UP000559027">
    <property type="component" value="Unassembled WGS sequence"/>
</dbReference>
<dbReference type="InterPro" id="IPR051681">
    <property type="entry name" value="Ser/Thr_Kinases-Pseudokinases"/>
</dbReference>
<protein>
    <recommendedName>
        <fullName evidence="1">Protein kinase domain-containing protein</fullName>
    </recommendedName>
</protein>
<sequence>MEALPLLLAVGDAAAQAVGVPIAAGLAKEIVTSCEDVAKHKKHARMLGAKSMQLSQALEEAPEAPGLEGTKIQERVDEVVAVLEKTRNRVDRWVKMSVVLITGKRNDIESGIEQSRQELDTALQIFSLKTQISQERGQKLAKTAAEQIDRENKEMFRQIITNQEHLMQVVQLSQGGETIARDVMQEGQEELKHMRLEKGHGLFSRSPTSGRRYLDMERGLLTLHDMTGIPPTIGILNGEIKKEGEIAIAGGNNSDIWRGRWLGQKQVALKTIRAVRSEDKKAEKRFISQIKIWSELENEHILLLYGIVTDIGTQIHMASGLVSPWLDNGNVLEYTGEHPEADKLHLLRGAAKGLSYLHDQNIVHGNVKCSNILVSDSGKACISDFGMAKTLEDITKTAASTTLQNMGCARWMAPEIIEGGSPSKASDTYSFAMAILELLTGKPPIAELKTDIAIIRAMTRAPIRPKRPTGDTVKRWLTDDLWALVLTCCETSQERPTMEGVSAALQAM</sequence>
<feature type="domain" description="Protein kinase" evidence="1">
    <location>
        <begin position="242"/>
        <end position="508"/>
    </location>
</feature>
<dbReference type="PANTHER" id="PTHR44329:SF214">
    <property type="entry name" value="PROTEIN KINASE DOMAIN-CONTAINING PROTEIN"/>
    <property type="match status" value="1"/>
</dbReference>
<comment type="caution">
    <text evidence="2">The sequence shown here is derived from an EMBL/GenBank/DDBJ whole genome shotgun (WGS) entry which is preliminary data.</text>
</comment>
<reference evidence="2 3" key="1">
    <citation type="journal article" date="2020" name="ISME J.">
        <title>Uncovering the hidden diversity of litter-decomposition mechanisms in mushroom-forming fungi.</title>
        <authorList>
            <person name="Floudas D."/>
            <person name="Bentzer J."/>
            <person name="Ahren D."/>
            <person name="Johansson T."/>
            <person name="Persson P."/>
            <person name="Tunlid A."/>
        </authorList>
    </citation>
    <scope>NUCLEOTIDE SEQUENCE [LARGE SCALE GENOMIC DNA]</scope>
    <source>
        <strain evidence="2 3">CBS 146.42</strain>
    </source>
</reference>
<dbReference type="InterPro" id="IPR001245">
    <property type="entry name" value="Ser-Thr/Tyr_kinase_cat_dom"/>
</dbReference>
<dbReference type="SUPFAM" id="SSF56112">
    <property type="entry name" value="Protein kinase-like (PK-like)"/>
    <property type="match status" value="1"/>
</dbReference>
<dbReference type="AlphaFoldDB" id="A0A8H5G2G4"/>
<proteinExistence type="predicted"/>
<accession>A0A8H5G2G4</accession>
<evidence type="ECO:0000259" key="1">
    <source>
        <dbReference type="PROSITE" id="PS50011"/>
    </source>
</evidence>
<evidence type="ECO:0000313" key="2">
    <source>
        <dbReference type="EMBL" id="KAF5357102.1"/>
    </source>
</evidence>
<dbReference type="PANTHER" id="PTHR44329">
    <property type="entry name" value="SERINE/THREONINE-PROTEIN KINASE TNNI3K-RELATED"/>
    <property type="match status" value="1"/>
</dbReference>
<dbReference type="InterPro" id="IPR059179">
    <property type="entry name" value="MLKL-like_MCAfunc"/>
</dbReference>
<dbReference type="Gene3D" id="1.10.510.10">
    <property type="entry name" value="Transferase(Phosphotransferase) domain 1"/>
    <property type="match status" value="1"/>
</dbReference>
<dbReference type="GO" id="GO:0005524">
    <property type="term" value="F:ATP binding"/>
    <property type="evidence" value="ECO:0007669"/>
    <property type="project" value="InterPro"/>
</dbReference>
<name>A0A8H5G2G4_9AGAR</name>
<keyword evidence="3" id="KW-1185">Reference proteome</keyword>
<dbReference type="InterPro" id="IPR036537">
    <property type="entry name" value="Adaptor_Cbl_N_dom_sf"/>
</dbReference>
<dbReference type="PROSITE" id="PS50011">
    <property type="entry name" value="PROTEIN_KINASE_DOM"/>
    <property type="match status" value="1"/>
</dbReference>
<dbReference type="InterPro" id="IPR011009">
    <property type="entry name" value="Kinase-like_dom_sf"/>
</dbReference>
<gene>
    <name evidence="2" type="ORF">D9756_006553</name>
</gene>
<dbReference type="GO" id="GO:0004674">
    <property type="term" value="F:protein serine/threonine kinase activity"/>
    <property type="evidence" value="ECO:0007669"/>
    <property type="project" value="TreeGrafter"/>
</dbReference>
<evidence type="ECO:0000313" key="3">
    <source>
        <dbReference type="Proteomes" id="UP000559027"/>
    </source>
</evidence>